<sequence>MYKIKSKISIIIFISILIGGLIIGCNNDKEISSINNYKESLKKPINITKNSLNIMIDPRIELLSIVQYLSNYDEEYDLMTKYDFEYRGRVDEYFTPFKEHKAVKLFDRLSDKGFLYHIPPETMLYMTNKFKLREDIDMSEYLIENKKELEEFYESLYDFFRDTKFNDFYDENEEYYFSLVENVSHTIDGENDIIKELEEYYGIKQKSYNLILVSLYTEVGFGIRLGTVADEGYEIYSVIGPTVSNSNVGFGSKTNFNSIQIHEFSHSFINPLTEKYWNEAKKYSKLYIPVKDTMEKEAYGDWESCLNEHIIRAITARFNYKKDKSLGDNTIEWEKENGFIYIDKLLEKLDEYDNNRDIYPTFESFYPELLKSLDYYIENSNM</sequence>
<dbReference type="PROSITE" id="PS51257">
    <property type="entry name" value="PROKAR_LIPOPROTEIN"/>
    <property type="match status" value="1"/>
</dbReference>
<gene>
    <name evidence="1" type="ORF">FYJ27_02450</name>
</gene>
<dbReference type="EMBL" id="VULR01000002">
    <property type="protein sequence ID" value="MSS42598.1"/>
    <property type="molecule type" value="Genomic_DNA"/>
</dbReference>
<protein>
    <submittedName>
        <fullName evidence="1">DUF4932 domain-containing protein</fullName>
    </submittedName>
</protein>
<dbReference type="OrthoDB" id="6402335at2"/>
<reference evidence="1 2" key="1">
    <citation type="submission" date="2019-08" db="EMBL/GenBank/DDBJ databases">
        <title>In-depth cultivation of the pig gut microbiome towards novel bacterial diversity and tailored functional studies.</title>
        <authorList>
            <person name="Wylensek D."/>
            <person name="Hitch T.C.A."/>
            <person name="Clavel T."/>
        </authorList>
    </citation>
    <scope>NUCLEOTIDE SEQUENCE [LARGE SCALE GENOMIC DNA]</scope>
    <source>
        <strain evidence="1 2">Med78-601-WT-4W-RMD-3</strain>
    </source>
</reference>
<comment type="caution">
    <text evidence="1">The sequence shown here is derived from an EMBL/GenBank/DDBJ whole genome shotgun (WGS) entry which is preliminary data.</text>
</comment>
<organism evidence="1 2">
    <name type="scientific">Anaerosalibacter bizertensis</name>
    <dbReference type="NCBI Taxonomy" id="932217"/>
    <lineage>
        <taxon>Bacteria</taxon>
        <taxon>Bacillati</taxon>
        <taxon>Bacillota</taxon>
        <taxon>Tissierellia</taxon>
        <taxon>Tissierellales</taxon>
        <taxon>Sporanaerobacteraceae</taxon>
        <taxon>Anaerosalibacter</taxon>
    </lineage>
</organism>
<dbReference type="Proteomes" id="UP000462760">
    <property type="component" value="Unassembled WGS sequence"/>
</dbReference>
<dbReference type="InterPro" id="IPR032560">
    <property type="entry name" value="DUF4932"/>
</dbReference>
<accession>A0A844FF42</accession>
<dbReference type="Pfam" id="PF16286">
    <property type="entry name" value="DUF4932"/>
    <property type="match status" value="1"/>
</dbReference>
<dbReference type="AlphaFoldDB" id="A0A844FF42"/>
<evidence type="ECO:0000313" key="1">
    <source>
        <dbReference type="EMBL" id="MSS42598.1"/>
    </source>
</evidence>
<dbReference type="RefSeq" id="WP_154482625.1">
    <property type="nucleotide sequence ID" value="NZ_VULR01000002.1"/>
</dbReference>
<name>A0A844FF42_9FIRM</name>
<evidence type="ECO:0000313" key="2">
    <source>
        <dbReference type="Proteomes" id="UP000462760"/>
    </source>
</evidence>
<proteinExistence type="predicted"/>